<accession>A0A975GFV8</accession>
<sequence length="1246" mass="135252">MVSPCFGAAGDVDGIGGVDLKDAVMALQVAAGMNPAGVQQDADVNDSRIGLEEAVYVLRDLADISPGRAQAVLGPLAGADVKVYRLRDLETPVYTDQTEADGYFDTYVSGVNGAEYILVAVSGGQDTDADDNGEPDIPPTPNTGTIHALMTVAEFNAGGFKVTALSDIAWQYAKNLVGQVDEGGLKMRLDDLAKLFFKEDISSDSIIDAQDLYTFMPSESVHKNRLNFDYQILFAPNADDLSVMDCYHRNLPDVLPLLLETHFGTHISLIPAPASRYQKIRIEVATFGRGSVKSNIGGIDVDSSRQNPADDRAYAFFDRSADGKVTLTAAPDSDMQIQSWNGCDSVSEDKTQCECDLRADRLVTLAFGYKETVVREGVTLVDLSNAAVTMSGDMITLDVTASPGDTDMAAELAALKAGDIVVGAADGGFLRKVVSVQKVSDMNCILTTDDAGIGDVIAQGSGGFYKQMTHGDLALDSYSRRSADDAVRLLPSDDPDDRVFRLEIGNPRNARENIEGTLELKTPEGVVIGSLKGTVDITIDVECDASVEWFSLEYLKIIPKITAEESLELTLGAAVEADSDKPLWQKELHTFKFGKIPFQIGILPVYVEPVVTISAGLDGKISAGISFGIKFSQSARAGFVYNKGKSSNFMERFDMVKGFDSSYEPILPKITAIYGELKPYVKTTPSFRIYSVTGPAVALKGYVKLAAGAEAVFTNTCQDEDGIFAAVYAGLEGKFKWEFEKKITKLIGDDFIGKLEFKVFDWEKLIYRKNFFGFCTAPYMEVAGTGISESVTLNSGEVLSQIYTVKNTGQTDMEWDITWIDDGVTGVSPVSGTLSQGQSVPVTVSADTGKLNSAVTYRNKIRFNNKYDAGLIKDQPTGSTSRNVTVSVELPDITAPVMAVPQMAKTSGGIVIPTIVNLSWTYPDASMLDYIDGYVIYMSKDTAGQWQRIAIVTDGNAYQVPNLQTETTYYFTMYAYGYNLSSSDSNTVSIKTPKVTTPPPGGDYTNGLGMSFVELPSGTFMMGSPTDEPGRSSGEILHQVTLTKAFYMMTTEVTQGQWEAVMGTNPSYFTACGGSCPVEQVSWNDIQEFITKMNLRGEGTYRLPTEAEWEYAARAGSTTAFANGGITNTSCTPVDPNLDAMGWYCGNDDVDGSSTTHPVAQKQANAWGLYDMHGNVWEWCQDWYGTYPADAVTDPVGPETGSYRMLRGGSWNFNAQYCRSAYRNFTNPTIRLIHLGLRLVLSQVSR</sequence>
<evidence type="ECO:0000259" key="1">
    <source>
        <dbReference type="PROSITE" id="PS50853"/>
    </source>
</evidence>
<reference evidence="2" key="1">
    <citation type="journal article" date="2021" name="Microb. Physiol.">
        <title>Proteogenomic Insights into the Physiology of Marine, Sulfate-Reducing, Filamentous Desulfonema limicola and Desulfonema magnum.</title>
        <authorList>
            <person name="Schnaars V."/>
            <person name="Wohlbrand L."/>
            <person name="Scheve S."/>
            <person name="Hinrichs C."/>
            <person name="Reinhardt R."/>
            <person name="Rabus R."/>
        </authorList>
    </citation>
    <scope>NUCLEOTIDE SEQUENCE</scope>
    <source>
        <strain evidence="2">5ac10</strain>
    </source>
</reference>
<dbReference type="Proteomes" id="UP000663720">
    <property type="component" value="Chromosome"/>
</dbReference>
<dbReference type="InterPro" id="IPR003961">
    <property type="entry name" value="FN3_dom"/>
</dbReference>
<dbReference type="InterPro" id="IPR016187">
    <property type="entry name" value="CTDL_fold"/>
</dbReference>
<feature type="domain" description="Fibronectin type-III" evidence="1">
    <location>
        <begin position="900"/>
        <end position="995"/>
    </location>
</feature>
<dbReference type="InterPro" id="IPR042095">
    <property type="entry name" value="SUMF_sf"/>
</dbReference>
<dbReference type="InterPro" id="IPR013783">
    <property type="entry name" value="Ig-like_fold"/>
</dbReference>
<dbReference type="InterPro" id="IPR005532">
    <property type="entry name" value="SUMF_dom"/>
</dbReference>
<keyword evidence="3" id="KW-1185">Reference proteome</keyword>
<dbReference type="SUPFAM" id="SSF49265">
    <property type="entry name" value="Fibronectin type III"/>
    <property type="match status" value="1"/>
</dbReference>
<dbReference type="PANTHER" id="PTHR23150">
    <property type="entry name" value="SULFATASE MODIFYING FACTOR 1, 2"/>
    <property type="match status" value="1"/>
</dbReference>
<dbReference type="InterPro" id="IPR051043">
    <property type="entry name" value="Sulfatase_Mod_Factor_Kinase"/>
</dbReference>
<dbReference type="AlphaFoldDB" id="A0A975GFV8"/>
<evidence type="ECO:0000313" key="2">
    <source>
        <dbReference type="EMBL" id="QTA79721.1"/>
    </source>
</evidence>
<dbReference type="Pfam" id="PF03781">
    <property type="entry name" value="FGE-sulfatase"/>
    <property type="match status" value="1"/>
</dbReference>
<name>A0A975GFV8_9BACT</name>
<dbReference type="InterPro" id="IPR036116">
    <property type="entry name" value="FN3_sf"/>
</dbReference>
<organism evidence="2 3">
    <name type="scientific">Desulfonema limicola</name>
    <dbReference type="NCBI Taxonomy" id="45656"/>
    <lineage>
        <taxon>Bacteria</taxon>
        <taxon>Pseudomonadati</taxon>
        <taxon>Thermodesulfobacteriota</taxon>
        <taxon>Desulfobacteria</taxon>
        <taxon>Desulfobacterales</taxon>
        <taxon>Desulfococcaceae</taxon>
        <taxon>Desulfonema</taxon>
    </lineage>
</organism>
<dbReference type="GO" id="GO:0120147">
    <property type="term" value="F:formylglycine-generating oxidase activity"/>
    <property type="evidence" value="ECO:0007669"/>
    <property type="project" value="TreeGrafter"/>
</dbReference>
<dbReference type="PROSITE" id="PS50853">
    <property type="entry name" value="FN3"/>
    <property type="match status" value="1"/>
</dbReference>
<gene>
    <name evidence="2" type="ORF">dnl_19980</name>
</gene>
<proteinExistence type="predicted"/>
<protein>
    <submittedName>
        <fullName evidence="2">Sulfatase-modifying factor enzyme domain-containing protein</fullName>
    </submittedName>
</protein>
<dbReference type="SUPFAM" id="SSF56436">
    <property type="entry name" value="C-type lectin-like"/>
    <property type="match status" value="1"/>
</dbReference>
<dbReference type="Gene3D" id="2.60.40.10">
    <property type="entry name" value="Immunoglobulins"/>
    <property type="match status" value="2"/>
</dbReference>
<dbReference type="EMBL" id="CP061799">
    <property type="protein sequence ID" value="QTA79721.1"/>
    <property type="molecule type" value="Genomic_DNA"/>
</dbReference>
<dbReference type="CDD" id="cd00063">
    <property type="entry name" value="FN3"/>
    <property type="match status" value="1"/>
</dbReference>
<dbReference type="Gene3D" id="3.90.1580.10">
    <property type="entry name" value="paralog of FGE (formylglycine-generating enzyme)"/>
    <property type="match status" value="1"/>
</dbReference>
<evidence type="ECO:0000313" key="3">
    <source>
        <dbReference type="Proteomes" id="UP000663720"/>
    </source>
</evidence>
<dbReference type="PANTHER" id="PTHR23150:SF19">
    <property type="entry name" value="FORMYLGLYCINE-GENERATING ENZYME"/>
    <property type="match status" value="1"/>
</dbReference>
<dbReference type="KEGG" id="dli:dnl_19980"/>